<evidence type="ECO:0000313" key="1">
    <source>
        <dbReference type="EMBL" id="MBB4804744.1"/>
    </source>
</evidence>
<organism evidence="1 2">
    <name type="scientific">Chryseobacterium defluvii</name>
    <dbReference type="NCBI Taxonomy" id="160396"/>
    <lineage>
        <taxon>Bacteria</taxon>
        <taxon>Pseudomonadati</taxon>
        <taxon>Bacteroidota</taxon>
        <taxon>Flavobacteriia</taxon>
        <taxon>Flavobacteriales</taxon>
        <taxon>Weeksellaceae</taxon>
        <taxon>Chryseobacterium group</taxon>
        <taxon>Chryseobacterium</taxon>
    </lineage>
</organism>
<reference evidence="1 2" key="1">
    <citation type="submission" date="2020-08" db="EMBL/GenBank/DDBJ databases">
        <title>Functional genomics of gut bacteria from endangered species of beetles.</title>
        <authorList>
            <person name="Carlos-Shanley C."/>
        </authorList>
    </citation>
    <scope>NUCLEOTIDE SEQUENCE [LARGE SCALE GENOMIC DNA]</scope>
    <source>
        <strain evidence="1 2">S00151</strain>
    </source>
</reference>
<comment type="caution">
    <text evidence="1">The sequence shown here is derived from an EMBL/GenBank/DDBJ whole genome shotgun (WGS) entry which is preliminary data.</text>
</comment>
<keyword evidence="1" id="KW-0489">Methyltransferase</keyword>
<dbReference type="GO" id="GO:0032259">
    <property type="term" value="P:methylation"/>
    <property type="evidence" value="ECO:0007669"/>
    <property type="project" value="UniProtKB-KW"/>
</dbReference>
<dbReference type="SUPFAM" id="SSF53335">
    <property type="entry name" value="S-adenosyl-L-methionine-dependent methyltransferases"/>
    <property type="match status" value="1"/>
</dbReference>
<proteinExistence type="predicted"/>
<keyword evidence="1" id="KW-0808">Transferase</keyword>
<accession>A0A840KA95</accession>
<name>A0A840KA95_9FLAO</name>
<keyword evidence="2" id="KW-1185">Reference proteome</keyword>
<dbReference type="GO" id="GO:0008168">
    <property type="term" value="F:methyltransferase activity"/>
    <property type="evidence" value="ECO:0007669"/>
    <property type="project" value="UniProtKB-KW"/>
</dbReference>
<protein>
    <submittedName>
        <fullName evidence="1">Putative O-methyltransferase YrrM</fullName>
    </submittedName>
</protein>
<dbReference type="RefSeq" id="WP_228460880.1">
    <property type="nucleotide sequence ID" value="NZ_JACHLE010000001.1"/>
</dbReference>
<sequence length="233" mass="27036">MVLAFWIFASTMKILREIQMKGKQSDAIFHQIESSIQLNNFVKPILPFPNTRNWVSSPDFLAVIVKNVLLKRPKVIVELGSGVSSLYGGYLLKQHHIEGKLYSVDHEIDYTKKAINLVKDHQLNDFVEVLHCPLVRQNINDHSWTWYDIDNIKLNEIDFLIIDGPPTNEVYNARYPAIPMFYKYLDSGAIILVDDYDRKGETEMVKKWLAEYPDLVFVEKLYTEKGTAVLMKK</sequence>
<gene>
    <name evidence="1" type="ORF">HNP38_000016</name>
</gene>
<dbReference type="EMBL" id="JACHLE010000001">
    <property type="protein sequence ID" value="MBB4804744.1"/>
    <property type="molecule type" value="Genomic_DNA"/>
</dbReference>
<evidence type="ECO:0000313" key="2">
    <source>
        <dbReference type="Proteomes" id="UP000592180"/>
    </source>
</evidence>
<dbReference type="Pfam" id="PF13578">
    <property type="entry name" value="Methyltransf_24"/>
    <property type="match status" value="1"/>
</dbReference>
<dbReference type="Gene3D" id="3.40.50.150">
    <property type="entry name" value="Vaccinia Virus protein VP39"/>
    <property type="match status" value="1"/>
</dbReference>
<dbReference type="AlphaFoldDB" id="A0A840KA95"/>
<dbReference type="Proteomes" id="UP000592180">
    <property type="component" value="Unassembled WGS sequence"/>
</dbReference>
<dbReference type="InterPro" id="IPR029063">
    <property type="entry name" value="SAM-dependent_MTases_sf"/>
</dbReference>